<dbReference type="PANTHER" id="PTHR44203">
    <property type="entry name" value="ETO1-RELATED"/>
    <property type="match status" value="1"/>
</dbReference>
<dbReference type="InterPro" id="IPR044631">
    <property type="entry name" value="ETO1-like"/>
</dbReference>
<dbReference type="Pfam" id="PF00651">
    <property type="entry name" value="BTB"/>
    <property type="match status" value="1"/>
</dbReference>
<organism evidence="3 4">
    <name type="scientific">Nepenthes gracilis</name>
    <name type="common">Slender pitcher plant</name>
    <dbReference type="NCBI Taxonomy" id="150966"/>
    <lineage>
        <taxon>Eukaryota</taxon>
        <taxon>Viridiplantae</taxon>
        <taxon>Streptophyta</taxon>
        <taxon>Embryophyta</taxon>
        <taxon>Tracheophyta</taxon>
        <taxon>Spermatophyta</taxon>
        <taxon>Magnoliopsida</taxon>
        <taxon>eudicotyledons</taxon>
        <taxon>Gunneridae</taxon>
        <taxon>Pentapetalae</taxon>
        <taxon>Caryophyllales</taxon>
        <taxon>Nepenthaceae</taxon>
        <taxon>Nepenthes</taxon>
    </lineage>
</organism>
<comment type="pathway">
    <text evidence="1">Protein modification; protein ubiquitination.</text>
</comment>
<sequence length="313" mass="35112">MRTSFHSEPHRETHLNVPCPQSWLQLERRKISKSSTQASSSIGSLIKVPEPPVLPYFKPHDYVEVLAQIHEELENCPLHEQSNLYLLQFQVFRGLGEAKLMHRSLRLAWLNASSVHEKIIFGSWLKYEKKGEDLIFDLLASCSKCSPEFGPVDVATELPIDLSSQSSEDMPISSSQTFKSVIFRIGNEKVQCDRWKIAGLSAPFNAMLNGCFTESHCEEIDLSENYISPVGMRAISEFSLTGCLSVVPPNVLLEILAFTNKFCCERLKDACDRKLASLVSSIPDAIELIEYAIEENSPILAASCLQVFLTRTS</sequence>
<dbReference type="AlphaFoldDB" id="A0AAD3S193"/>
<accession>A0AAD3S193</accession>
<keyword evidence="4" id="KW-1185">Reference proteome</keyword>
<evidence type="ECO:0000259" key="2">
    <source>
        <dbReference type="Pfam" id="PF00651"/>
    </source>
</evidence>
<proteinExistence type="predicted"/>
<gene>
    <name evidence="3" type="ORF">Nepgr_004233</name>
</gene>
<comment type="caution">
    <text evidence="3">The sequence shown here is derived from an EMBL/GenBank/DDBJ whole genome shotgun (WGS) entry which is preliminary data.</text>
</comment>
<dbReference type="InterPro" id="IPR011333">
    <property type="entry name" value="SKP1/BTB/POZ_sf"/>
</dbReference>
<dbReference type="PANTHER" id="PTHR44203:SF2">
    <property type="entry name" value="ETO1-LIKE PROTEIN 1"/>
    <property type="match status" value="1"/>
</dbReference>
<dbReference type="Proteomes" id="UP001279734">
    <property type="component" value="Unassembled WGS sequence"/>
</dbReference>
<name>A0AAD3S193_NEPGR</name>
<dbReference type="SUPFAM" id="SSF54695">
    <property type="entry name" value="POZ domain"/>
    <property type="match status" value="1"/>
</dbReference>
<dbReference type="EMBL" id="BSYO01000003">
    <property type="protein sequence ID" value="GMH02394.1"/>
    <property type="molecule type" value="Genomic_DNA"/>
</dbReference>
<feature type="domain" description="BTB" evidence="2">
    <location>
        <begin position="177"/>
        <end position="275"/>
    </location>
</feature>
<reference evidence="3" key="1">
    <citation type="submission" date="2023-05" db="EMBL/GenBank/DDBJ databases">
        <title>Nepenthes gracilis genome sequencing.</title>
        <authorList>
            <person name="Fukushima K."/>
        </authorList>
    </citation>
    <scope>NUCLEOTIDE SEQUENCE</scope>
    <source>
        <strain evidence="3">SING2019-196</strain>
    </source>
</reference>
<evidence type="ECO:0000313" key="4">
    <source>
        <dbReference type="Proteomes" id="UP001279734"/>
    </source>
</evidence>
<dbReference type="GO" id="GO:0010105">
    <property type="term" value="P:negative regulation of ethylene-activated signaling pathway"/>
    <property type="evidence" value="ECO:0007669"/>
    <property type="project" value="InterPro"/>
</dbReference>
<dbReference type="InterPro" id="IPR000210">
    <property type="entry name" value="BTB/POZ_dom"/>
</dbReference>
<evidence type="ECO:0000256" key="1">
    <source>
        <dbReference type="ARBA" id="ARBA00004906"/>
    </source>
</evidence>
<protein>
    <recommendedName>
        <fullName evidence="2">BTB domain-containing protein</fullName>
    </recommendedName>
</protein>
<evidence type="ECO:0000313" key="3">
    <source>
        <dbReference type="EMBL" id="GMH02394.1"/>
    </source>
</evidence>
<dbReference type="Gene3D" id="3.30.710.10">
    <property type="entry name" value="Potassium Channel Kv1.1, Chain A"/>
    <property type="match status" value="1"/>
</dbReference>